<dbReference type="AlphaFoldDB" id="A0A834TLR6"/>
<gene>
    <name evidence="4" type="ORF">G2W53_021340</name>
</gene>
<dbReference type="GO" id="GO:0009506">
    <property type="term" value="C:plasmodesma"/>
    <property type="evidence" value="ECO:0007669"/>
    <property type="project" value="TreeGrafter"/>
</dbReference>
<accession>A0A834TLR6</accession>
<comment type="subcellular location">
    <subcellularLocation>
        <location evidence="1">Membrane</location>
    </subcellularLocation>
</comment>
<dbReference type="OrthoDB" id="1708017at2759"/>
<evidence type="ECO:0000313" key="5">
    <source>
        <dbReference type="Proteomes" id="UP000634136"/>
    </source>
</evidence>
<dbReference type="InterPro" id="IPR044839">
    <property type="entry name" value="NDR1-like"/>
</dbReference>
<name>A0A834TLR6_9FABA</name>
<dbReference type="PANTHER" id="PTHR31415">
    <property type="entry name" value="OS05G0367900 PROTEIN"/>
    <property type="match status" value="1"/>
</dbReference>
<sequence length="212" mass="23264">MSSCCFLPRRVQPAGPPGTGGAPTTSSALAAATSLRRRLTLVLVLLFVILMLIISVAWVALHPHAPTFSLASLTLSTNDDISRLSLSGKYDVVVAIRNPNKKVQVFLDRLVVFVLYDDDDDDEVAKVEVGYGILVGKMGRNNLKVSVESVVKKEEIVKDVGEEWRRGGVVKKLKVKILGRVRYSGGKSYWLTKYKLLKLIPSIGKDDDCHVS</sequence>
<keyword evidence="5" id="KW-1185">Reference proteome</keyword>
<evidence type="ECO:0000313" key="4">
    <source>
        <dbReference type="EMBL" id="KAF7823196.1"/>
    </source>
</evidence>
<dbReference type="PANTHER" id="PTHR31415:SF4">
    <property type="entry name" value="NDR1_HIN1-LIKE PROTEIN 3"/>
    <property type="match status" value="1"/>
</dbReference>
<keyword evidence="2 3" id="KW-0472">Membrane</keyword>
<protein>
    <submittedName>
        <fullName evidence="4">NDR1/HIN1-like protein 26</fullName>
    </submittedName>
</protein>
<dbReference type="EMBL" id="JAAIUW010000007">
    <property type="protein sequence ID" value="KAF7823196.1"/>
    <property type="molecule type" value="Genomic_DNA"/>
</dbReference>
<dbReference type="GO" id="GO:0098542">
    <property type="term" value="P:defense response to other organism"/>
    <property type="evidence" value="ECO:0007669"/>
    <property type="project" value="InterPro"/>
</dbReference>
<feature type="transmembrane region" description="Helical" evidence="3">
    <location>
        <begin position="39"/>
        <end position="61"/>
    </location>
</feature>
<evidence type="ECO:0000256" key="1">
    <source>
        <dbReference type="ARBA" id="ARBA00004370"/>
    </source>
</evidence>
<dbReference type="Proteomes" id="UP000634136">
    <property type="component" value="Unassembled WGS sequence"/>
</dbReference>
<comment type="caution">
    <text evidence="4">The sequence shown here is derived from an EMBL/GenBank/DDBJ whole genome shotgun (WGS) entry which is preliminary data.</text>
</comment>
<reference evidence="4" key="1">
    <citation type="submission" date="2020-09" db="EMBL/GenBank/DDBJ databases">
        <title>Genome-Enabled Discovery of Anthraquinone Biosynthesis in Senna tora.</title>
        <authorList>
            <person name="Kang S.-H."/>
            <person name="Pandey R.P."/>
            <person name="Lee C.-M."/>
            <person name="Sim J.-S."/>
            <person name="Jeong J.-T."/>
            <person name="Choi B.-S."/>
            <person name="Jung M."/>
            <person name="Ginzburg D."/>
            <person name="Zhao K."/>
            <person name="Won S.Y."/>
            <person name="Oh T.-J."/>
            <person name="Yu Y."/>
            <person name="Kim N.-H."/>
            <person name="Lee O.R."/>
            <person name="Lee T.-H."/>
            <person name="Bashyal P."/>
            <person name="Kim T.-S."/>
            <person name="Lee W.-H."/>
            <person name="Kawkins C."/>
            <person name="Kim C.-K."/>
            <person name="Kim J.S."/>
            <person name="Ahn B.O."/>
            <person name="Rhee S.Y."/>
            <person name="Sohng J.K."/>
        </authorList>
    </citation>
    <scope>NUCLEOTIDE SEQUENCE</scope>
    <source>
        <tissue evidence="4">Leaf</tissue>
    </source>
</reference>
<keyword evidence="3" id="KW-1133">Transmembrane helix</keyword>
<evidence type="ECO:0000256" key="3">
    <source>
        <dbReference type="SAM" id="Phobius"/>
    </source>
</evidence>
<organism evidence="4 5">
    <name type="scientific">Senna tora</name>
    <dbReference type="NCBI Taxonomy" id="362788"/>
    <lineage>
        <taxon>Eukaryota</taxon>
        <taxon>Viridiplantae</taxon>
        <taxon>Streptophyta</taxon>
        <taxon>Embryophyta</taxon>
        <taxon>Tracheophyta</taxon>
        <taxon>Spermatophyta</taxon>
        <taxon>Magnoliopsida</taxon>
        <taxon>eudicotyledons</taxon>
        <taxon>Gunneridae</taxon>
        <taxon>Pentapetalae</taxon>
        <taxon>rosids</taxon>
        <taxon>fabids</taxon>
        <taxon>Fabales</taxon>
        <taxon>Fabaceae</taxon>
        <taxon>Caesalpinioideae</taxon>
        <taxon>Cassia clade</taxon>
        <taxon>Senna</taxon>
    </lineage>
</organism>
<keyword evidence="3" id="KW-0812">Transmembrane</keyword>
<proteinExistence type="predicted"/>
<evidence type="ECO:0000256" key="2">
    <source>
        <dbReference type="ARBA" id="ARBA00023136"/>
    </source>
</evidence>
<dbReference type="GO" id="GO:0005886">
    <property type="term" value="C:plasma membrane"/>
    <property type="evidence" value="ECO:0007669"/>
    <property type="project" value="TreeGrafter"/>
</dbReference>